<proteinExistence type="predicted"/>
<feature type="transmembrane region" description="Helical" evidence="1">
    <location>
        <begin position="28"/>
        <end position="47"/>
    </location>
</feature>
<reference evidence="2" key="1">
    <citation type="submission" date="2019-11" db="EMBL/GenBank/DDBJ databases">
        <title>Description of Pedobacter sp. LMG 31464T.</title>
        <authorList>
            <person name="Carlier A."/>
            <person name="Qi S."/>
            <person name="Vandamme P."/>
        </authorList>
    </citation>
    <scope>NUCLEOTIDE SEQUENCE</scope>
    <source>
        <strain evidence="2">LMG 31464</strain>
    </source>
</reference>
<comment type="caution">
    <text evidence="2">The sequence shown here is derived from an EMBL/GenBank/DDBJ whole genome shotgun (WGS) entry which is preliminary data.</text>
</comment>
<keyword evidence="1" id="KW-0472">Membrane</keyword>
<name>A0A923IWK6_9SPHI</name>
<protein>
    <recommendedName>
        <fullName evidence="4">YcxB-like protein</fullName>
    </recommendedName>
</protein>
<evidence type="ECO:0000256" key="1">
    <source>
        <dbReference type="SAM" id="Phobius"/>
    </source>
</evidence>
<feature type="transmembrane region" description="Helical" evidence="1">
    <location>
        <begin position="59"/>
        <end position="80"/>
    </location>
</feature>
<dbReference type="EMBL" id="WNXD01000002">
    <property type="protein sequence ID" value="MBB2147256.1"/>
    <property type="molecule type" value="Genomic_DNA"/>
</dbReference>
<keyword evidence="1" id="KW-0812">Transmembrane</keyword>
<keyword evidence="3" id="KW-1185">Reference proteome</keyword>
<dbReference type="RefSeq" id="WP_182923872.1">
    <property type="nucleotide sequence ID" value="NZ_WNXD01000002.1"/>
</dbReference>
<dbReference type="Proteomes" id="UP000601055">
    <property type="component" value="Unassembled WGS sequence"/>
</dbReference>
<gene>
    <name evidence="2" type="ORF">GM921_17275</name>
</gene>
<sequence length="174" mass="19901">MNITIERNLEKSIDLAQQDWKNKSKKGLIFLLLIALLGIAMLISESFSGNPNADNFNPTIIIGAILITYALATLRVSFAYKANYFKDKKYKILKHIPYPTSIKLTEELALISNPEFTTTYNWDYFKYYKIVGKNIFISSTQKSIGIVIAIDEISEKEQYDLLSLFNKKGIKKTN</sequence>
<evidence type="ECO:0000313" key="2">
    <source>
        <dbReference type="EMBL" id="MBB2147256.1"/>
    </source>
</evidence>
<evidence type="ECO:0008006" key="4">
    <source>
        <dbReference type="Google" id="ProtNLM"/>
    </source>
</evidence>
<organism evidence="2 3">
    <name type="scientific">Pedobacter planticolens</name>
    <dbReference type="NCBI Taxonomy" id="2679964"/>
    <lineage>
        <taxon>Bacteria</taxon>
        <taxon>Pseudomonadati</taxon>
        <taxon>Bacteroidota</taxon>
        <taxon>Sphingobacteriia</taxon>
        <taxon>Sphingobacteriales</taxon>
        <taxon>Sphingobacteriaceae</taxon>
        <taxon>Pedobacter</taxon>
    </lineage>
</organism>
<evidence type="ECO:0000313" key="3">
    <source>
        <dbReference type="Proteomes" id="UP000601055"/>
    </source>
</evidence>
<dbReference type="AlphaFoldDB" id="A0A923IWK6"/>
<keyword evidence="1" id="KW-1133">Transmembrane helix</keyword>
<accession>A0A923IWK6</accession>